<evidence type="ECO:0000313" key="2">
    <source>
        <dbReference type="EMBL" id="KAB8216554.1"/>
    </source>
</evidence>
<feature type="compositionally biased region" description="Polar residues" evidence="1">
    <location>
        <begin position="102"/>
        <end position="112"/>
    </location>
</feature>
<evidence type="ECO:0000313" key="3">
    <source>
        <dbReference type="Proteomes" id="UP000326799"/>
    </source>
</evidence>
<organism evidence="2 3">
    <name type="scientific">Aspergillus novoparasiticus</name>
    <dbReference type="NCBI Taxonomy" id="986946"/>
    <lineage>
        <taxon>Eukaryota</taxon>
        <taxon>Fungi</taxon>
        <taxon>Dikarya</taxon>
        <taxon>Ascomycota</taxon>
        <taxon>Pezizomycotina</taxon>
        <taxon>Eurotiomycetes</taxon>
        <taxon>Eurotiomycetidae</taxon>
        <taxon>Eurotiales</taxon>
        <taxon>Aspergillaceae</taxon>
        <taxon>Aspergillus</taxon>
        <taxon>Aspergillus subgen. Circumdati</taxon>
    </lineage>
</organism>
<evidence type="ECO:0000256" key="1">
    <source>
        <dbReference type="SAM" id="MobiDB-lite"/>
    </source>
</evidence>
<dbReference type="Proteomes" id="UP000326799">
    <property type="component" value="Unassembled WGS sequence"/>
</dbReference>
<gene>
    <name evidence="2" type="ORF">BDV33DRAFT_207206</name>
</gene>
<name>A0A5N6EIE8_9EURO</name>
<accession>A0A5N6EIE8</accession>
<proteinExistence type="predicted"/>
<feature type="region of interest" description="Disordered" evidence="1">
    <location>
        <begin position="1"/>
        <end position="120"/>
    </location>
</feature>
<reference evidence="2 3" key="1">
    <citation type="submission" date="2019-04" db="EMBL/GenBank/DDBJ databases">
        <title>Fungal friends and foes A comparative genomics study of 23 Aspergillus species from section Flavi.</title>
        <authorList>
            <consortium name="DOE Joint Genome Institute"/>
            <person name="Kjaerbolling I."/>
            <person name="Vesth T.C."/>
            <person name="Frisvad J.C."/>
            <person name="Nybo J.L."/>
            <person name="Theobald S."/>
            <person name="Kildgaard S."/>
            <person name="Petersen T.I."/>
            <person name="Kuo A."/>
            <person name="Sato A."/>
            <person name="Lyhne E.K."/>
            <person name="Kogle M.E."/>
            <person name="Wiebenga A."/>
            <person name="Kun R.S."/>
            <person name="Lubbers R.J."/>
            <person name="Makela M.R."/>
            <person name="Barry K."/>
            <person name="Chovatia M."/>
            <person name="Clum A."/>
            <person name="Daum C."/>
            <person name="Haridas S."/>
            <person name="He G."/>
            <person name="LaButti K."/>
            <person name="Lipzen A."/>
            <person name="Mondo S."/>
            <person name="Pangilinan J."/>
            <person name="Riley R."/>
            <person name="Salamov A."/>
            <person name="Simmons B.A."/>
            <person name="Magnuson J.K."/>
            <person name="Henrissat B."/>
            <person name="Mortensen U.H."/>
            <person name="Larsen T.O."/>
            <person name="De vries R.P."/>
            <person name="Grigoriev I.V."/>
            <person name="Machida M."/>
            <person name="Baker S.E."/>
            <person name="Andersen M.R."/>
        </authorList>
    </citation>
    <scope>NUCLEOTIDE SEQUENCE [LARGE SCALE GENOMIC DNA]</scope>
    <source>
        <strain evidence="2 3">CBS 126849</strain>
    </source>
</reference>
<dbReference type="EMBL" id="ML733478">
    <property type="protein sequence ID" value="KAB8216554.1"/>
    <property type="molecule type" value="Genomic_DNA"/>
</dbReference>
<dbReference type="AlphaFoldDB" id="A0A5N6EIE8"/>
<protein>
    <submittedName>
        <fullName evidence="2">Uncharacterized protein</fullName>
    </submittedName>
</protein>
<feature type="compositionally biased region" description="Polar residues" evidence="1">
    <location>
        <begin position="65"/>
        <end position="78"/>
    </location>
</feature>
<sequence length="120" mass="13773">MGILTKGLIVAGAHHALRKRKEEHLKRHSPPPQQQQQQQQPPYGYAGPQMNYLPPQQYDYPGHQMNYNQQPAPQSRQMPSDYGESYINKTQDASYGHPPAYNQGNASRSPQQHYPYDSKK</sequence>
<keyword evidence="3" id="KW-1185">Reference proteome</keyword>